<feature type="region of interest" description="Disordered" evidence="1">
    <location>
        <begin position="88"/>
        <end position="116"/>
    </location>
</feature>
<evidence type="ECO:0000313" key="3">
    <source>
        <dbReference type="Proteomes" id="UP001301769"/>
    </source>
</evidence>
<reference evidence="2" key="1">
    <citation type="journal article" date="2023" name="Mol. Phylogenet. Evol.">
        <title>Genome-scale phylogeny and comparative genomics of the fungal order Sordariales.</title>
        <authorList>
            <person name="Hensen N."/>
            <person name="Bonometti L."/>
            <person name="Westerberg I."/>
            <person name="Brannstrom I.O."/>
            <person name="Guillou S."/>
            <person name="Cros-Aarteil S."/>
            <person name="Calhoun S."/>
            <person name="Haridas S."/>
            <person name="Kuo A."/>
            <person name="Mondo S."/>
            <person name="Pangilinan J."/>
            <person name="Riley R."/>
            <person name="LaButti K."/>
            <person name="Andreopoulos B."/>
            <person name="Lipzen A."/>
            <person name="Chen C."/>
            <person name="Yan M."/>
            <person name="Daum C."/>
            <person name="Ng V."/>
            <person name="Clum A."/>
            <person name="Steindorff A."/>
            <person name="Ohm R.A."/>
            <person name="Martin F."/>
            <person name="Silar P."/>
            <person name="Natvig D.O."/>
            <person name="Lalanne C."/>
            <person name="Gautier V."/>
            <person name="Ament-Velasquez S.L."/>
            <person name="Kruys A."/>
            <person name="Hutchinson M.I."/>
            <person name="Powell A.J."/>
            <person name="Barry K."/>
            <person name="Miller A.N."/>
            <person name="Grigoriev I.V."/>
            <person name="Debuchy R."/>
            <person name="Gladieux P."/>
            <person name="Hiltunen Thoren M."/>
            <person name="Johannesson H."/>
        </authorList>
    </citation>
    <scope>NUCLEOTIDE SEQUENCE</scope>
    <source>
        <strain evidence="2">PSN293</strain>
    </source>
</reference>
<dbReference type="Proteomes" id="UP001301769">
    <property type="component" value="Unassembled WGS sequence"/>
</dbReference>
<sequence>MDFTTQEGLDRPIQPSPAASTLSPASTTSTAESPESDVLTMISTMAQSTQPSIDQEEAVFEPSVNTNQSNTSPLATTLTAKNLQSFNQEKKRLPGDFPPSEYIHSDRSERADPTTDSYDPVSHHCAACGACFGSRNRLFSHLDTDNIAAQPRSNPRCADSHGMGTRAMGWDHNTWDGKKHHGNAWDLHRKAHYLEHFSITWQV</sequence>
<organism evidence="2 3">
    <name type="scientific">Rhypophila decipiens</name>
    <dbReference type="NCBI Taxonomy" id="261697"/>
    <lineage>
        <taxon>Eukaryota</taxon>
        <taxon>Fungi</taxon>
        <taxon>Dikarya</taxon>
        <taxon>Ascomycota</taxon>
        <taxon>Pezizomycotina</taxon>
        <taxon>Sordariomycetes</taxon>
        <taxon>Sordariomycetidae</taxon>
        <taxon>Sordariales</taxon>
        <taxon>Naviculisporaceae</taxon>
        <taxon>Rhypophila</taxon>
    </lineage>
</organism>
<evidence type="ECO:0000313" key="2">
    <source>
        <dbReference type="EMBL" id="KAK4212891.1"/>
    </source>
</evidence>
<reference evidence="2" key="2">
    <citation type="submission" date="2023-05" db="EMBL/GenBank/DDBJ databases">
        <authorList>
            <consortium name="Lawrence Berkeley National Laboratory"/>
            <person name="Steindorff A."/>
            <person name="Hensen N."/>
            <person name="Bonometti L."/>
            <person name="Westerberg I."/>
            <person name="Brannstrom I.O."/>
            <person name="Guillou S."/>
            <person name="Cros-Aarteil S."/>
            <person name="Calhoun S."/>
            <person name="Haridas S."/>
            <person name="Kuo A."/>
            <person name="Mondo S."/>
            <person name="Pangilinan J."/>
            <person name="Riley R."/>
            <person name="Labutti K."/>
            <person name="Andreopoulos B."/>
            <person name="Lipzen A."/>
            <person name="Chen C."/>
            <person name="Yanf M."/>
            <person name="Daum C."/>
            <person name="Ng V."/>
            <person name="Clum A."/>
            <person name="Ohm R."/>
            <person name="Martin F."/>
            <person name="Silar P."/>
            <person name="Natvig D."/>
            <person name="Lalanne C."/>
            <person name="Gautier V."/>
            <person name="Ament-Velasquez S.L."/>
            <person name="Kruys A."/>
            <person name="Hutchinson M.I."/>
            <person name="Powell A.J."/>
            <person name="Barry K."/>
            <person name="Miller A.N."/>
            <person name="Grigoriev I.V."/>
            <person name="Debuchy R."/>
            <person name="Gladieux P."/>
            <person name="Thoren M.H."/>
            <person name="Johannesson H."/>
        </authorList>
    </citation>
    <scope>NUCLEOTIDE SEQUENCE</scope>
    <source>
        <strain evidence="2">PSN293</strain>
    </source>
</reference>
<dbReference type="AlphaFoldDB" id="A0AAN6Y639"/>
<feature type="compositionally biased region" description="Polar residues" evidence="1">
    <location>
        <begin position="41"/>
        <end position="53"/>
    </location>
</feature>
<gene>
    <name evidence="2" type="ORF">QBC37DRAFT_424204</name>
</gene>
<proteinExistence type="predicted"/>
<dbReference type="EMBL" id="MU858119">
    <property type="protein sequence ID" value="KAK4212891.1"/>
    <property type="molecule type" value="Genomic_DNA"/>
</dbReference>
<evidence type="ECO:0000256" key="1">
    <source>
        <dbReference type="SAM" id="MobiDB-lite"/>
    </source>
</evidence>
<feature type="compositionally biased region" description="Low complexity" evidence="1">
    <location>
        <begin position="16"/>
        <end position="33"/>
    </location>
</feature>
<keyword evidence="3" id="KW-1185">Reference proteome</keyword>
<protein>
    <submittedName>
        <fullName evidence="2">Uncharacterized protein</fullName>
    </submittedName>
</protein>
<comment type="caution">
    <text evidence="2">The sequence shown here is derived from an EMBL/GenBank/DDBJ whole genome shotgun (WGS) entry which is preliminary data.</text>
</comment>
<accession>A0AAN6Y639</accession>
<feature type="compositionally biased region" description="Basic and acidic residues" evidence="1">
    <location>
        <begin position="103"/>
        <end position="113"/>
    </location>
</feature>
<feature type="region of interest" description="Disordered" evidence="1">
    <location>
        <begin position="1"/>
        <end position="55"/>
    </location>
</feature>
<name>A0AAN6Y639_9PEZI</name>